<keyword evidence="6 9" id="KW-1133">Transmembrane helix</keyword>
<dbReference type="SUPFAM" id="SSF90123">
    <property type="entry name" value="ABC transporter transmembrane region"/>
    <property type="match status" value="1"/>
</dbReference>
<evidence type="ECO:0000259" key="11">
    <source>
        <dbReference type="PROSITE" id="PS50929"/>
    </source>
</evidence>
<dbReference type="AlphaFoldDB" id="A0A2M8QFF8"/>
<feature type="domain" description="ABC transporter" evidence="10">
    <location>
        <begin position="359"/>
        <end position="600"/>
    </location>
</feature>
<dbReference type="InterPro" id="IPR003593">
    <property type="entry name" value="AAA+_ATPase"/>
</dbReference>
<evidence type="ECO:0000313" key="12">
    <source>
        <dbReference type="EMBL" id="PJF48547.1"/>
    </source>
</evidence>
<dbReference type="PROSITE" id="PS50893">
    <property type="entry name" value="ABC_TRANSPORTER_2"/>
    <property type="match status" value="1"/>
</dbReference>
<dbReference type="Pfam" id="PF00005">
    <property type="entry name" value="ABC_tran"/>
    <property type="match status" value="1"/>
</dbReference>
<keyword evidence="4" id="KW-0547">Nucleotide-binding</keyword>
<sequence length="606" mass="67217">MLRSLAKPLGRADQDEPPSSPPHHTLSRLFSYLRPYRLRMLVTLGIYVVCVTLAQLYPFVDRKLIDEHIAVGNPDGFLPLLFLAVVMHAVNWGGVYVRSQLIQRISWDILVNLRRQLFRHVAGLSFKFHENEPVGKTMTRFISDASTLNDFLTNQVANVVNDVMSGLIVIVLMFAINPMLTLIALCMLPVLTAIGLYMRPRLYEGWERVRENMTRFNIFLAENIAGMRVIQAFVRENVNLGQFQAANQRVVTEWMKVIGLQSWFSPLVEITRSVALVIVLFIAANRLGVGGEALTVGTLVAFTAYINNLWAPISTLTNMYVVLQATLASADKVFQLLDTQPTITDAPNAVTLPPIKGEIVFDHVDFGYDESRNVLEDVSLRIEPGQLVALVGQTGSGKTTLASLVCRFYDVTGGRITVDGYDVRAVTQQSLRSQIGVVLQEPFIFSDTIANNIRYGRPDATMEEVIAAAKQANCHDFIMQLSDGYETVAHERGSQFSVGQRQLLSIARAILANPRVIVLDEATSAVDTETERLIQDAFEKLMAAADSPHGRRTAIVIAHRLSTIRKADQIVVLKHGRIVEVGNHQTLVNKPGGYYAALVRAQASGH</sequence>
<comment type="caution">
    <text evidence="12">The sequence shown here is derived from an EMBL/GenBank/DDBJ whole genome shotgun (WGS) entry which is preliminary data.</text>
</comment>
<gene>
    <name evidence="12" type="ORF">CUN48_02770</name>
</gene>
<dbReference type="PROSITE" id="PS50929">
    <property type="entry name" value="ABC_TM1F"/>
    <property type="match status" value="1"/>
</dbReference>
<keyword evidence="2" id="KW-0813">Transport</keyword>
<dbReference type="Proteomes" id="UP000230790">
    <property type="component" value="Unassembled WGS sequence"/>
</dbReference>
<evidence type="ECO:0000313" key="13">
    <source>
        <dbReference type="Proteomes" id="UP000230790"/>
    </source>
</evidence>
<feature type="domain" description="ABC transmembrane type-1" evidence="11">
    <location>
        <begin position="41"/>
        <end position="325"/>
    </location>
</feature>
<feature type="transmembrane region" description="Helical" evidence="9">
    <location>
        <begin position="77"/>
        <end position="97"/>
    </location>
</feature>
<dbReference type="InterPro" id="IPR036640">
    <property type="entry name" value="ABC1_TM_sf"/>
</dbReference>
<evidence type="ECO:0000256" key="4">
    <source>
        <dbReference type="ARBA" id="ARBA00022741"/>
    </source>
</evidence>
<keyword evidence="7 9" id="KW-0472">Membrane</keyword>
<feature type="region of interest" description="Disordered" evidence="8">
    <location>
        <begin position="1"/>
        <end position="23"/>
    </location>
</feature>
<feature type="transmembrane region" description="Helical" evidence="9">
    <location>
        <begin position="38"/>
        <end position="57"/>
    </location>
</feature>
<evidence type="ECO:0000256" key="2">
    <source>
        <dbReference type="ARBA" id="ARBA00022448"/>
    </source>
</evidence>
<proteinExistence type="predicted"/>
<evidence type="ECO:0000256" key="6">
    <source>
        <dbReference type="ARBA" id="ARBA00022989"/>
    </source>
</evidence>
<evidence type="ECO:0000256" key="1">
    <source>
        <dbReference type="ARBA" id="ARBA00004651"/>
    </source>
</evidence>
<protein>
    <submittedName>
        <fullName evidence="12">Multidrug ABC transporter ATP-binding protein</fullName>
    </submittedName>
</protein>
<dbReference type="Gene3D" id="3.40.50.300">
    <property type="entry name" value="P-loop containing nucleotide triphosphate hydrolases"/>
    <property type="match status" value="1"/>
</dbReference>
<accession>A0A2M8QFF8</accession>
<evidence type="ECO:0000256" key="8">
    <source>
        <dbReference type="SAM" id="MobiDB-lite"/>
    </source>
</evidence>
<dbReference type="FunFam" id="3.40.50.300:FF:000287">
    <property type="entry name" value="Multidrug ABC transporter ATP-binding protein"/>
    <property type="match status" value="1"/>
</dbReference>
<keyword evidence="5 12" id="KW-0067">ATP-binding</keyword>
<dbReference type="Pfam" id="PF00664">
    <property type="entry name" value="ABC_membrane"/>
    <property type="match status" value="1"/>
</dbReference>
<dbReference type="InterPro" id="IPR039421">
    <property type="entry name" value="Type_1_exporter"/>
</dbReference>
<dbReference type="GO" id="GO:0005886">
    <property type="term" value="C:plasma membrane"/>
    <property type="evidence" value="ECO:0007669"/>
    <property type="project" value="UniProtKB-SubCell"/>
</dbReference>
<dbReference type="SMART" id="SM00382">
    <property type="entry name" value="AAA"/>
    <property type="match status" value="1"/>
</dbReference>
<dbReference type="SUPFAM" id="SSF52540">
    <property type="entry name" value="P-loop containing nucleoside triphosphate hydrolases"/>
    <property type="match status" value="1"/>
</dbReference>
<evidence type="ECO:0000256" key="9">
    <source>
        <dbReference type="SAM" id="Phobius"/>
    </source>
</evidence>
<dbReference type="PROSITE" id="PS00211">
    <property type="entry name" value="ABC_TRANSPORTER_1"/>
    <property type="match status" value="1"/>
</dbReference>
<comment type="subcellular location">
    <subcellularLocation>
        <location evidence="1">Cell membrane</location>
        <topology evidence="1">Multi-pass membrane protein</topology>
    </subcellularLocation>
</comment>
<evidence type="ECO:0000256" key="3">
    <source>
        <dbReference type="ARBA" id="ARBA00022692"/>
    </source>
</evidence>
<dbReference type="GO" id="GO:0016887">
    <property type="term" value="F:ATP hydrolysis activity"/>
    <property type="evidence" value="ECO:0007669"/>
    <property type="project" value="InterPro"/>
</dbReference>
<name>A0A2M8QFF8_9CHLR</name>
<evidence type="ECO:0000256" key="5">
    <source>
        <dbReference type="ARBA" id="ARBA00022840"/>
    </source>
</evidence>
<dbReference type="PANTHER" id="PTHR43394:SF1">
    <property type="entry name" value="ATP-BINDING CASSETTE SUB-FAMILY B MEMBER 10, MITOCHONDRIAL"/>
    <property type="match status" value="1"/>
</dbReference>
<keyword evidence="3 9" id="KW-0812">Transmembrane</keyword>
<feature type="transmembrane region" description="Helical" evidence="9">
    <location>
        <begin position="167"/>
        <end position="198"/>
    </location>
</feature>
<dbReference type="PANTHER" id="PTHR43394">
    <property type="entry name" value="ATP-DEPENDENT PERMEASE MDL1, MITOCHONDRIAL"/>
    <property type="match status" value="1"/>
</dbReference>
<dbReference type="Gene3D" id="1.20.1560.10">
    <property type="entry name" value="ABC transporter type 1, transmembrane domain"/>
    <property type="match status" value="1"/>
</dbReference>
<dbReference type="EMBL" id="PGTN01000011">
    <property type="protein sequence ID" value="PJF48547.1"/>
    <property type="molecule type" value="Genomic_DNA"/>
</dbReference>
<dbReference type="GO" id="GO:0015421">
    <property type="term" value="F:ABC-type oligopeptide transporter activity"/>
    <property type="evidence" value="ECO:0007669"/>
    <property type="project" value="TreeGrafter"/>
</dbReference>
<reference evidence="12 13" key="1">
    <citation type="submission" date="2017-11" db="EMBL/GenBank/DDBJ databases">
        <title>Evolution of Phototrophy in the Chloroflexi Phylum Driven by Horizontal Gene Transfer.</title>
        <authorList>
            <person name="Ward L.M."/>
            <person name="Hemp J."/>
            <person name="Shih P.M."/>
            <person name="Mcglynn S.E."/>
            <person name="Fischer W."/>
        </authorList>
    </citation>
    <scope>NUCLEOTIDE SEQUENCE [LARGE SCALE GENOMIC DNA]</scope>
    <source>
        <strain evidence="12">JP3_7</strain>
    </source>
</reference>
<evidence type="ECO:0000256" key="7">
    <source>
        <dbReference type="ARBA" id="ARBA00023136"/>
    </source>
</evidence>
<evidence type="ECO:0000259" key="10">
    <source>
        <dbReference type="PROSITE" id="PS50893"/>
    </source>
</evidence>
<dbReference type="InterPro" id="IPR011527">
    <property type="entry name" value="ABC1_TM_dom"/>
</dbReference>
<dbReference type="CDD" id="cd18545">
    <property type="entry name" value="ABC_6TM_YknV_like"/>
    <property type="match status" value="1"/>
</dbReference>
<dbReference type="GO" id="GO:0005524">
    <property type="term" value="F:ATP binding"/>
    <property type="evidence" value="ECO:0007669"/>
    <property type="project" value="UniProtKB-KW"/>
</dbReference>
<organism evidence="12 13">
    <name type="scientific">Candidatus Thermofonsia Clade 3 bacterium</name>
    <dbReference type="NCBI Taxonomy" id="2364212"/>
    <lineage>
        <taxon>Bacteria</taxon>
        <taxon>Bacillati</taxon>
        <taxon>Chloroflexota</taxon>
        <taxon>Candidatus Thermofontia</taxon>
        <taxon>Candidatus Thermofonsia Clade 3</taxon>
    </lineage>
</organism>
<dbReference type="InterPro" id="IPR003439">
    <property type="entry name" value="ABC_transporter-like_ATP-bd"/>
</dbReference>
<dbReference type="InterPro" id="IPR027417">
    <property type="entry name" value="P-loop_NTPase"/>
</dbReference>
<dbReference type="InterPro" id="IPR017871">
    <property type="entry name" value="ABC_transporter-like_CS"/>
</dbReference>